<dbReference type="Gene3D" id="3.50.50.60">
    <property type="entry name" value="FAD/NAD(P)-binding domain"/>
    <property type="match status" value="3"/>
</dbReference>
<accession>A0ABN2AFK8</accession>
<keyword evidence="6 7" id="KW-0503">Monooxygenase</keyword>
<comment type="cofactor">
    <cofactor evidence="1">
        <name>FAD</name>
        <dbReference type="ChEBI" id="CHEBI:57692"/>
    </cofactor>
</comment>
<evidence type="ECO:0000256" key="5">
    <source>
        <dbReference type="ARBA" id="ARBA00023002"/>
    </source>
</evidence>
<organism evidence="7 8">
    <name type="scientific">Nocardioides humi</name>
    <dbReference type="NCBI Taxonomy" id="449461"/>
    <lineage>
        <taxon>Bacteria</taxon>
        <taxon>Bacillati</taxon>
        <taxon>Actinomycetota</taxon>
        <taxon>Actinomycetes</taxon>
        <taxon>Propionibacteriales</taxon>
        <taxon>Nocardioidaceae</taxon>
        <taxon>Nocardioides</taxon>
    </lineage>
</organism>
<name>A0ABN2AFK8_9ACTN</name>
<evidence type="ECO:0000256" key="4">
    <source>
        <dbReference type="ARBA" id="ARBA00022827"/>
    </source>
</evidence>
<dbReference type="Pfam" id="PF13450">
    <property type="entry name" value="NAD_binding_8"/>
    <property type="match status" value="1"/>
</dbReference>
<dbReference type="RefSeq" id="WP_141004599.1">
    <property type="nucleotide sequence ID" value="NZ_BAAAOR010000015.1"/>
</dbReference>
<dbReference type="PRINTS" id="PR00469">
    <property type="entry name" value="PNDRDTASEII"/>
</dbReference>
<evidence type="ECO:0000256" key="1">
    <source>
        <dbReference type="ARBA" id="ARBA00001974"/>
    </source>
</evidence>
<dbReference type="GO" id="GO:0004497">
    <property type="term" value="F:monooxygenase activity"/>
    <property type="evidence" value="ECO:0007669"/>
    <property type="project" value="UniProtKB-KW"/>
</dbReference>
<comment type="similarity">
    <text evidence="2">Belongs to the FAD-binding monooxygenase family.</text>
</comment>
<sequence length="489" mass="54787">MSDSPAVTPEHLDVLIIGAGLSGIDAAYHVSKAFPSKSYALLEMRDALGGTWDLFRYPGIRSDSDMHTLGFGWKPWKGAKAIVDGPDILAYLKEAAAENGIDEHIRYHHKLVHAEFSTADARWTVTVERTDTGETLQLTAGFLWSTSGYYRYDEGFTPLFAGVEDFEGQVVHPQHWPEDLDYQGKRIVVIGSGATAVTLIPALADSGAGHVTMLQRTPTYIISQPTYDKVSAQMYRRLPDKLAQKLVRTRYLTSRIAFYEFCQARPKESRALLRKLLERQLPTDVDFDEHFKPPYDPWDQRLCAVPGGDLFKALRHHTVDIVTDHIDRFTPKGILLKSGRELEADIVITATGLNLQIFGGATLGVDGAEVKPADTMAYKGLMLSEIPNFAFIIGYTNASWTLKADLVCAYVVKLLRRMDETGARLVVPRRDPSVTEEPFLDFEAGYVMRSIDSLPKQGSTYPWRLKMNYFKDVLVFRKPVDDEALEFAG</sequence>
<dbReference type="PANTHER" id="PTHR43872:SF1">
    <property type="entry name" value="MONOOXYGENASE, PUTATIVE (AFU_ORTHOLOGUE AFUA_8G02570)-RELATED"/>
    <property type="match status" value="1"/>
</dbReference>
<dbReference type="SUPFAM" id="SSF51905">
    <property type="entry name" value="FAD/NAD(P)-binding domain"/>
    <property type="match status" value="1"/>
</dbReference>
<dbReference type="PANTHER" id="PTHR43872">
    <property type="entry name" value="MONOOXYGENASE, PUTATIVE (AFU_ORTHOLOGUE AFUA_8G02570)-RELATED"/>
    <property type="match status" value="1"/>
</dbReference>
<keyword evidence="3" id="KW-0285">Flavoprotein</keyword>
<proteinExistence type="inferred from homology"/>
<dbReference type="EMBL" id="BAAAOR010000015">
    <property type="protein sequence ID" value="GAA1516493.1"/>
    <property type="molecule type" value="Genomic_DNA"/>
</dbReference>
<evidence type="ECO:0000313" key="8">
    <source>
        <dbReference type="Proteomes" id="UP001500842"/>
    </source>
</evidence>
<evidence type="ECO:0000256" key="6">
    <source>
        <dbReference type="ARBA" id="ARBA00023033"/>
    </source>
</evidence>
<gene>
    <name evidence="7" type="primary">ethA</name>
    <name evidence="7" type="ORF">GCM10009788_20890</name>
</gene>
<dbReference type="InterPro" id="IPR036188">
    <property type="entry name" value="FAD/NAD-bd_sf"/>
</dbReference>
<keyword evidence="4" id="KW-0274">FAD</keyword>
<dbReference type="Pfam" id="PF00743">
    <property type="entry name" value="FMO-like"/>
    <property type="match status" value="1"/>
</dbReference>
<evidence type="ECO:0000256" key="3">
    <source>
        <dbReference type="ARBA" id="ARBA00022630"/>
    </source>
</evidence>
<keyword evidence="5" id="KW-0560">Oxidoreductase</keyword>
<protein>
    <submittedName>
        <fullName evidence="7">FAD-containing monooxygenase EthA</fullName>
    </submittedName>
</protein>
<dbReference type="PRINTS" id="PR00368">
    <property type="entry name" value="FADPNR"/>
</dbReference>
<keyword evidence="8" id="KW-1185">Reference proteome</keyword>
<comment type="caution">
    <text evidence="7">The sequence shown here is derived from an EMBL/GenBank/DDBJ whole genome shotgun (WGS) entry which is preliminary data.</text>
</comment>
<dbReference type="Proteomes" id="UP001500842">
    <property type="component" value="Unassembled WGS sequence"/>
</dbReference>
<reference evidence="7 8" key="1">
    <citation type="journal article" date="2019" name="Int. J. Syst. Evol. Microbiol.">
        <title>The Global Catalogue of Microorganisms (GCM) 10K type strain sequencing project: providing services to taxonomists for standard genome sequencing and annotation.</title>
        <authorList>
            <consortium name="The Broad Institute Genomics Platform"/>
            <consortium name="The Broad Institute Genome Sequencing Center for Infectious Disease"/>
            <person name="Wu L."/>
            <person name="Ma J."/>
        </authorList>
    </citation>
    <scope>NUCLEOTIDE SEQUENCE [LARGE SCALE GENOMIC DNA]</scope>
    <source>
        <strain evidence="7 8">JCM 14942</strain>
    </source>
</reference>
<dbReference type="InterPro" id="IPR051820">
    <property type="entry name" value="FAD-binding_MO"/>
</dbReference>
<dbReference type="InterPro" id="IPR020946">
    <property type="entry name" value="Flavin_mOase-like"/>
</dbReference>
<evidence type="ECO:0000313" key="7">
    <source>
        <dbReference type="EMBL" id="GAA1516493.1"/>
    </source>
</evidence>
<evidence type="ECO:0000256" key="2">
    <source>
        <dbReference type="ARBA" id="ARBA00010139"/>
    </source>
</evidence>